<evidence type="ECO:0000256" key="1">
    <source>
        <dbReference type="SAM" id="MobiDB-lite"/>
    </source>
</evidence>
<sequence>MGSHSKWIWSQEYLQYYCGVYNNHGELIEYLWQNGDRQPAPANSTQPSPKASSTQPESKQQRIYERREHEPLDPSYRARTTKDSASFFKAGKVLKVYWLESAGDVNRTKSWSRHGNFKSVKDPVYDPEERNIYEIPSYLEQAHLTQALGDSGAKHNFMKEEYALQLGLSINHQDQTEVTIGSGKKVATTGTVQATFRFKNESKMYSLRFHLLPRCLHNVILGRVFLKATGTFKTLANFLQRVVQRSVKGNLPHHLLYLGDSAPTFSGRLNGMAQDALADSGSKVLVMDEDYARTIGLPIVSGSQYSTKLKFADETTTYTSGMTHGVKWEFGPGGVSEVYELDFHILKNAPANVILSDSFLFGTNAFSQFDCYLADEDDEDADTYFYAIDVDEDYSPSRFTSMSFSNGSPLRRFTFTKDSSPHRFNNSISFSTMRHFELVRRGEEEDRISNLSPRLQLEAWNREHERQRQWDERMRRLETRQQQDQHTGSASGPSEASVNTPSPRPTPIGSTTPDTLPHHPVNANAHQHSATHPPPSKRSRWRFRLRRRPMI</sequence>
<evidence type="ECO:0000313" key="2">
    <source>
        <dbReference type="EMBL" id="KAF2652006.1"/>
    </source>
</evidence>
<protein>
    <recommendedName>
        <fullName evidence="4">Peptidase A2 domain-containing protein</fullName>
    </recommendedName>
</protein>
<feature type="region of interest" description="Disordered" evidence="1">
    <location>
        <begin position="38"/>
        <end position="78"/>
    </location>
</feature>
<feature type="compositionally biased region" description="Basic and acidic residues" evidence="1">
    <location>
        <begin position="59"/>
        <end position="72"/>
    </location>
</feature>
<proteinExistence type="predicted"/>
<dbReference type="Pfam" id="PF13650">
    <property type="entry name" value="Asp_protease_2"/>
    <property type="match status" value="1"/>
</dbReference>
<dbReference type="AlphaFoldDB" id="A0A6A6SWA8"/>
<feature type="compositionally biased region" description="Basic residues" evidence="1">
    <location>
        <begin position="535"/>
        <end position="551"/>
    </location>
</feature>
<evidence type="ECO:0000313" key="3">
    <source>
        <dbReference type="Proteomes" id="UP000799324"/>
    </source>
</evidence>
<feature type="region of interest" description="Disordered" evidence="1">
    <location>
        <begin position="478"/>
        <end position="551"/>
    </location>
</feature>
<keyword evidence="3" id="KW-1185">Reference proteome</keyword>
<name>A0A6A6SWA8_9PLEO</name>
<dbReference type="Gene3D" id="2.40.70.10">
    <property type="entry name" value="Acid Proteases"/>
    <property type="match status" value="2"/>
</dbReference>
<gene>
    <name evidence="2" type="ORF">K491DRAFT_72355</name>
</gene>
<dbReference type="InterPro" id="IPR021109">
    <property type="entry name" value="Peptidase_aspartic_dom_sf"/>
</dbReference>
<reference evidence="2" key="1">
    <citation type="journal article" date="2020" name="Stud. Mycol.">
        <title>101 Dothideomycetes genomes: a test case for predicting lifestyles and emergence of pathogens.</title>
        <authorList>
            <person name="Haridas S."/>
            <person name="Albert R."/>
            <person name="Binder M."/>
            <person name="Bloem J."/>
            <person name="Labutti K."/>
            <person name="Salamov A."/>
            <person name="Andreopoulos B."/>
            <person name="Baker S."/>
            <person name="Barry K."/>
            <person name="Bills G."/>
            <person name="Bluhm B."/>
            <person name="Cannon C."/>
            <person name="Castanera R."/>
            <person name="Culley D."/>
            <person name="Daum C."/>
            <person name="Ezra D."/>
            <person name="Gonzalez J."/>
            <person name="Henrissat B."/>
            <person name="Kuo A."/>
            <person name="Liang C."/>
            <person name="Lipzen A."/>
            <person name="Lutzoni F."/>
            <person name="Magnuson J."/>
            <person name="Mondo S."/>
            <person name="Nolan M."/>
            <person name="Ohm R."/>
            <person name="Pangilinan J."/>
            <person name="Park H.-J."/>
            <person name="Ramirez L."/>
            <person name="Alfaro M."/>
            <person name="Sun H."/>
            <person name="Tritt A."/>
            <person name="Yoshinaga Y."/>
            <person name="Zwiers L.-H."/>
            <person name="Turgeon B."/>
            <person name="Goodwin S."/>
            <person name="Spatafora J."/>
            <person name="Crous P."/>
            <person name="Grigoriev I."/>
        </authorList>
    </citation>
    <scope>NUCLEOTIDE SEQUENCE</scope>
    <source>
        <strain evidence="2">CBS 122681</strain>
    </source>
</reference>
<dbReference type="Proteomes" id="UP000799324">
    <property type="component" value="Unassembled WGS sequence"/>
</dbReference>
<organism evidence="2 3">
    <name type="scientific">Lophiostoma macrostomum CBS 122681</name>
    <dbReference type="NCBI Taxonomy" id="1314788"/>
    <lineage>
        <taxon>Eukaryota</taxon>
        <taxon>Fungi</taxon>
        <taxon>Dikarya</taxon>
        <taxon>Ascomycota</taxon>
        <taxon>Pezizomycotina</taxon>
        <taxon>Dothideomycetes</taxon>
        <taxon>Pleosporomycetidae</taxon>
        <taxon>Pleosporales</taxon>
        <taxon>Lophiostomataceae</taxon>
        <taxon>Lophiostoma</taxon>
    </lineage>
</organism>
<dbReference type="CDD" id="cd00303">
    <property type="entry name" value="retropepsin_like"/>
    <property type="match status" value="2"/>
</dbReference>
<dbReference type="EMBL" id="MU004412">
    <property type="protein sequence ID" value="KAF2652006.1"/>
    <property type="molecule type" value="Genomic_DNA"/>
</dbReference>
<feature type="compositionally biased region" description="Polar residues" evidence="1">
    <location>
        <begin position="484"/>
        <end position="501"/>
    </location>
</feature>
<dbReference type="OrthoDB" id="6079484at2759"/>
<feature type="compositionally biased region" description="Polar residues" evidence="1">
    <location>
        <begin position="41"/>
        <end position="58"/>
    </location>
</feature>
<evidence type="ECO:0008006" key="4">
    <source>
        <dbReference type="Google" id="ProtNLM"/>
    </source>
</evidence>
<accession>A0A6A6SWA8</accession>